<dbReference type="AlphaFoldDB" id="A0A0N4Y5F9"/>
<accession>A0A0N4Y5F9</accession>
<sequence length="80" mass="8565">MSASYATARRVVTASATQALIVVDGPQLDQIFRKMPGAMALSAYPTFALESIFKPGLERDYPSPYGWPALMGGCVALNIL</sequence>
<keyword evidence="2" id="KW-1185">Reference proteome</keyword>
<evidence type="ECO:0000313" key="1">
    <source>
        <dbReference type="EMBL" id="VDL74820.1"/>
    </source>
</evidence>
<protein>
    <submittedName>
        <fullName evidence="3">ABC transporter permease</fullName>
    </submittedName>
</protein>
<proteinExistence type="predicted"/>
<reference evidence="3" key="1">
    <citation type="submission" date="2017-02" db="UniProtKB">
        <authorList>
            <consortium name="WormBaseParasite"/>
        </authorList>
    </citation>
    <scope>IDENTIFICATION</scope>
</reference>
<evidence type="ECO:0000313" key="2">
    <source>
        <dbReference type="Proteomes" id="UP000271162"/>
    </source>
</evidence>
<dbReference type="WBParaSite" id="NBR_0001123001-mRNA-1">
    <property type="protein sequence ID" value="NBR_0001123001-mRNA-1"/>
    <property type="gene ID" value="NBR_0001123001"/>
</dbReference>
<evidence type="ECO:0000313" key="3">
    <source>
        <dbReference type="WBParaSite" id="NBR_0001123001-mRNA-1"/>
    </source>
</evidence>
<dbReference type="Proteomes" id="UP000271162">
    <property type="component" value="Unassembled WGS sequence"/>
</dbReference>
<gene>
    <name evidence="1" type="ORF">NBR_LOCUS11231</name>
</gene>
<name>A0A0N4Y5F9_NIPBR</name>
<organism evidence="3">
    <name type="scientific">Nippostrongylus brasiliensis</name>
    <name type="common">Rat hookworm</name>
    <dbReference type="NCBI Taxonomy" id="27835"/>
    <lineage>
        <taxon>Eukaryota</taxon>
        <taxon>Metazoa</taxon>
        <taxon>Ecdysozoa</taxon>
        <taxon>Nematoda</taxon>
        <taxon>Chromadorea</taxon>
        <taxon>Rhabditida</taxon>
        <taxon>Rhabditina</taxon>
        <taxon>Rhabditomorpha</taxon>
        <taxon>Strongyloidea</taxon>
        <taxon>Heligmosomidae</taxon>
        <taxon>Nippostrongylus</taxon>
    </lineage>
</organism>
<reference evidence="1 2" key="2">
    <citation type="submission" date="2018-11" db="EMBL/GenBank/DDBJ databases">
        <authorList>
            <consortium name="Pathogen Informatics"/>
        </authorList>
    </citation>
    <scope>NUCLEOTIDE SEQUENCE [LARGE SCALE GENOMIC DNA]</scope>
</reference>
<dbReference type="EMBL" id="UYSL01020485">
    <property type="protein sequence ID" value="VDL74820.1"/>
    <property type="molecule type" value="Genomic_DNA"/>
</dbReference>